<evidence type="ECO:0000313" key="2">
    <source>
        <dbReference type="Proteomes" id="UP000240317"/>
    </source>
</evidence>
<comment type="caution">
    <text evidence="1">The sequence shown here is derived from an EMBL/GenBank/DDBJ whole genome shotgun (WGS) entry which is preliminary data.</text>
</comment>
<name>A0A2T3W8V8_9DEIO</name>
<organism evidence="1 2">
    <name type="scientific">Deinococcus arcticus</name>
    <dbReference type="NCBI Taxonomy" id="2136176"/>
    <lineage>
        <taxon>Bacteria</taxon>
        <taxon>Thermotogati</taxon>
        <taxon>Deinococcota</taxon>
        <taxon>Deinococci</taxon>
        <taxon>Deinococcales</taxon>
        <taxon>Deinococcaceae</taxon>
        <taxon>Deinococcus</taxon>
    </lineage>
</organism>
<dbReference type="AlphaFoldDB" id="A0A2T3W8V8"/>
<dbReference type="EMBL" id="PYSV01000007">
    <property type="protein sequence ID" value="PTA68193.1"/>
    <property type="molecule type" value="Genomic_DNA"/>
</dbReference>
<protein>
    <submittedName>
        <fullName evidence="1">Uncharacterized protein</fullName>
    </submittedName>
</protein>
<keyword evidence="2" id="KW-1185">Reference proteome</keyword>
<gene>
    <name evidence="1" type="ORF">C8263_09035</name>
</gene>
<proteinExistence type="predicted"/>
<evidence type="ECO:0000313" key="1">
    <source>
        <dbReference type="EMBL" id="PTA68193.1"/>
    </source>
</evidence>
<reference evidence="1 2" key="1">
    <citation type="submission" date="2018-03" db="EMBL/GenBank/DDBJ databases">
        <title>Draft genome of Deinococcus sp. OD32.</title>
        <authorList>
            <person name="Wang X.-P."/>
            <person name="Du Z.-J."/>
        </authorList>
    </citation>
    <scope>NUCLEOTIDE SEQUENCE [LARGE SCALE GENOMIC DNA]</scope>
    <source>
        <strain evidence="1 2">OD32</strain>
    </source>
</reference>
<sequence>MFMTASLRAQPPFALPTVPAALPAVSGPTLSPPRRPVYVLEVLAPLLPLPPVPGWTLQAWPVARLGDLTLQATPQGDASPDDLRLALQAAGFSPLGPVRRRA</sequence>
<dbReference type="Proteomes" id="UP000240317">
    <property type="component" value="Unassembled WGS sequence"/>
</dbReference>
<accession>A0A2T3W8V8</accession>